<evidence type="ECO:0000313" key="11">
    <source>
        <dbReference type="Proteomes" id="UP000434101"/>
    </source>
</evidence>
<dbReference type="InterPro" id="IPR050980">
    <property type="entry name" value="2C_sensor_his_kinase"/>
</dbReference>
<evidence type="ECO:0000256" key="4">
    <source>
        <dbReference type="ARBA" id="ARBA00022679"/>
    </source>
</evidence>
<keyword evidence="7" id="KW-0067">ATP-binding</keyword>
<dbReference type="RefSeq" id="WP_160065734.1">
    <property type="nucleotide sequence ID" value="NZ_WUYX01000038.1"/>
</dbReference>
<name>A0A6B0VM55_9EURY</name>
<keyword evidence="8" id="KW-0812">Transmembrane</keyword>
<evidence type="ECO:0000256" key="7">
    <source>
        <dbReference type="ARBA" id="ARBA00022840"/>
    </source>
</evidence>
<dbReference type="InterPro" id="IPR004358">
    <property type="entry name" value="Sig_transdc_His_kin-like_C"/>
</dbReference>
<dbReference type="CDD" id="cd00075">
    <property type="entry name" value="HATPase"/>
    <property type="match status" value="1"/>
</dbReference>
<dbReference type="SMART" id="SM00387">
    <property type="entry name" value="HATPase_c"/>
    <property type="match status" value="1"/>
</dbReference>
<feature type="transmembrane region" description="Helical" evidence="8">
    <location>
        <begin position="111"/>
        <end position="132"/>
    </location>
</feature>
<keyword evidence="8" id="KW-0472">Membrane</keyword>
<dbReference type="SMART" id="SM00388">
    <property type="entry name" value="HisKA"/>
    <property type="match status" value="1"/>
</dbReference>
<reference evidence="10 11" key="1">
    <citation type="submission" date="2020-01" db="EMBL/GenBank/DDBJ databases">
        <title>Natronorubrum sp. JWXQ-INN 674 isolated from Inner Mongolia Autonomous Region of China.</title>
        <authorList>
            <person name="Xue Q."/>
        </authorList>
    </citation>
    <scope>NUCLEOTIDE SEQUENCE [LARGE SCALE GENOMIC DNA]</scope>
    <source>
        <strain evidence="10 11">JWXQ-INN-674</strain>
    </source>
</reference>
<evidence type="ECO:0000313" key="10">
    <source>
        <dbReference type="EMBL" id="MXV62921.1"/>
    </source>
</evidence>
<evidence type="ECO:0000256" key="3">
    <source>
        <dbReference type="ARBA" id="ARBA00022553"/>
    </source>
</evidence>
<keyword evidence="5" id="KW-0547">Nucleotide-binding</keyword>
<dbReference type="Pfam" id="PF02518">
    <property type="entry name" value="HATPase_c"/>
    <property type="match status" value="1"/>
</dbReference>
<dbReference type="GO" id="GO:0000155">
    <property type="term" value="F:phosphorelay sensor kinase activity"/>
    <property type="evidence" value="ECO:0007669"/>
    <property type="project" value="InterPro"/>
</dbReference>
<evidence type="ECO:0000256" key="8">
    <source>
        <dbReference type="SAM" id="Phobius"/>
    </source>
</evidence>
<keyword evidence="4" id="KW-0808">Transferase</keyword>
<keyword evidence="6" id="KW-0418">Kinase</keyword>
<dbReference type="OrthoDB" id="3369at2157"/>
<dbReference type="AlphaFoldDB" id="A0A6B0VM55"/>
<evidence type="ECO:0000256" key="1">
    <source>
        <dbReference type="ARBA" id="ARBA00000085"/>
    </source>
</evidence>
<accession>A0A6B0VM55</accession>
<organism evidence="10 11">
    <name type="scientific">Natronorubrum halalkaliphilum</name>
    <dbReference type="NCBI Taxonomy" id="2691917"/>
    <lineage>
        <taxon>Archaea</taxon>
        <taxon>Methanobacteriati</taxon>
        <taxon>Methanobacteriota</taxon>
        <taxon>Stenosarchaea group</taxon>
        <taxon>Halobacteria</taxon>
        <taxon>Halobacteriales</taxon>
        <taxon>Natrialbaceae</taxon>
        <taxon>Natronorubrum</taxon>
    </lineage>
</organism>
<sequence length="394" mass="42680">MHWPVGGSIASKDGIPLSVIGVGAVLTVVLLAELVLFVAFGPTRVPDGTFLVGAATTIPFLAGIIYGGIWLRSSDLSPARYPRIVWWCLVISSNVLLIALVLIVVVPTDSWAVVFFWTRWAVALGVGVGLLVGCIEGRAIERALTAERAVIEAEYVEEQRDSLDYLNSILRHEVLNTATIINGYASLLANEAPELNDQSRRWAEIVIEESEEMSTVVDDVRVLLETTEGEYRLEPTNVSDVLHDEIRKVDHKWGPVDVETSIPPDVYVQADALLARVFGNLLSNAVEHNDSATPQVAVTVDPGPETVRIEIADDGPGIPDGELDTLFERVKRRGSTHGLGLYLIDQLVARYDGAIELTETGPDGTVFTVELLATSADQEGEKYDAAAGSALVME</sequence>
<dbReference type="EMBL" id="WUYX01000038">
    <property type="protein sequence ID" value="MXV62921.1"/>
    <property type="molecule type" value="Genomic_DNA"/>
</dbReference>
<feature type="transmembrane region" description="Helical" evidence="8">
    <location>
        <begin position="84"/>
        <end position="105"/>
    </location>
</feature>
<dbReference type="SUPFAM" id="SSF55874">
    <property type="entry name" value="ATPase domain of HSP90 chaperone/DNA topoisomerase II/histidine kinase"/>
    <property type="match status" value="1"/>
</dbReference>
<dbReference type="GO" id="GO:0005886">
    <property type="term" value="C:plasma membrane"/>
    <property type="evidence" value="ECO:0007669"/>
    <property type="project" value="UniProtKB-SubCell"/>
</dbReference>
<dbReference type="PANTHER" id="PTHR44936">
    <property type="entry name" value="SENSOR PROTEIN CREC"/>
    <property type="match status" value="1"/>
</dbReference>
<dbReference type="InterPro" id="IPR003661">
    <property type="entry name" value="HisK_dim/P_dom"/>
</dbReference>
<evidence type="ECO:0000256" key="2">
    <source>
        <dbReference type="ARBA" id="ARBA00012438"/>
    </source>
</evidence>
<gene>
    <name evidence="10" type="ORF">GS429_12755</name>
</gene>
<dbReference type="PROSITE" id="PS50109">
    <property type="entry name" value="HIS_KIN"/>
    <property type="match status" value="1"/>
</dbReference>
<keyword evidence="11" id="KW-1185">Reference proteome</keyword>
<comment type="caution">
    <text evidence="10">The sequence shown here is derived from an EMBL/GenBank/DDBJ whole genome shotgun (WGS) entry which is preliminary data.</text>
</comment>
<keyword evidence="3" id="KW-0597">Phosphoprotein</keyword>
<comment type="catalytic activity">
    <reaction evidence="1">
        <text>ATP + protein L-histidine = ADP + protein N-phospho-L-histidine.</text>
        <dbReference type="EC" id="2.7.13.3"/>
    </reaction>
</comment>
<feature type="domain" description="Histidine kinase" evidence="9">
    <location>
        <begin position="169"/>
        <end position="375"/>
    </location>
</feature>
<dbReference type="Proteomes" id="UP000434101">
    <property type="component" value="Unassembled WGS sequence"/>
</dbReference>
<evidence type="ECO:0000256" key="5">
    <source>
        <dbReference type="ARBA" id="ARBA00022741"/>
    </source>
</evidence>
<proteinExistence type="predicted"/>
<dbReference type="PRINTS" id="PR00344">
    <property type="entry name" value="BCTRLSENSOR"/>
</dbReference>
<dbReference type="Gene3D" id="3.30.565.10">
    <property type="entry name" value="Histidine kinase-like ATPase, C-terminal domain"/>
    <property type="match status" value="1"/>
</dbReference>
<keyword evidence="8" id="KW-1133">Transmembrane helix</keyword>
<feature type="transmembrane region" description="Helical" evidence="8">
    <location>
        <begin position="17"/>
        <end position="38"/>
    </location>
</feature>
<dbReference type="PANTHER" id="PTHR44936:SF10">
    <property type="entry name" value="SENSOR PROTEIN RSTB"/>
    <property type="match status" value="1"/>
</dbReference>
<protein>
    <recommendedName>
        <fullName evidence="2">histidine kinase</fullName>
        <ecNumber evidence="2">2.7.13.3</ecNumber>
    </recommendedName>
</protein>
<dbReference type="InterPro" id="IPR036890">
    <property type="entry name" value="HATPase_C_sf"/>
</dbReference>
<evidence type="ECO:0000259" key="9">
    <source>
        <dbReference type="PROSITE" id="PS50109"/>
    </source>
</evidence>
<feature type="transmembrane region" description="Helical" evidence="8">
    <location>
        <begin position="50"/>
        <end position="72"/>
    </location>
</feature>
<dbReference type="GO" id="GO:0005524">
    <property type="term" value="F:ATP binding"/>
    <property type="evidence" value="ECO:0007669"/>
    <property type="project" value="UniProtKB-KW"/>
</dbReference>
<dbReference type="InterPro" id="IPR003594">
    <property type="entry name" value="HATPase_dom"/>
</dbReference>
<dbReference type="InterPro" id="IPR005467">
    <property type="entry name" value="His_kinase_dom"/>
</dbReference>
<dbReference type="EC" id="2.7.13.3" evidence="2"/>
<evidence type="ECO:0000256" key="6">
    <source>
        <dbReference type="ARBA" id="ARBA00022777"/>
    </source>
</evidence>